<keyword evidence="1" id="KW-0812">Transmembrane</keyword>
<feature type="transmembrane region" description="Helical" evidence="1">
    <location>
        <begin position="367"/>
        <end position="384"/>
    </location>
</feature>
<name>A0ABS3BLI8_9BACT</name>
<comment type="caution">
    <text evidence="2">The sequence shown here is derived from an EMBL/GenBank/DDBJ whole genome shotgun (WGS) entry which is preliminary data.</text>
</comment>
<feature type="transmembrane region" description="Helical" evidence="1">
    <location>
        <begin position="114"/>
        <end position="134"/>
    </location>
</feature>
<dbReference type="Proteomes" id="UP000664698">
    <property type="component" value="Unassembled WGS sequence"/>
</dbReference>
<feature type="transmembrane region" description="Helical" evidence="1">
    <location>
        <begin position="237"/>
        <end position="256"/>
    </location>
</feature>
<evidence type="ECO:0000256" key="1">
    <source>
        <dbReference type="SAM" id="Phobius"/>
    </source>
</evidence>
<sequence length="477" mass="54212">MKLVVLIALLALIAYLQINGERIPVHEGAYGDGVFYRDVGRFFLDDIETSSYNLVQLTRILPFALLNLSFSAFHIVKDDEGLGNGMLIWQLIYLALAVYWYVKITRKLRLKAAPATLGFVLFFFNFAWLKSVWFHPFSPDLLAFALGMGQMNYYLRYEKFKLGMVSILGTFVSPLLLVSGLLMLFLPGDKLPVYEEERPKSLLPVQVSFFSVIILAVLGWVFWGWSELPLLQQSVHALALLALPCLIIYVAINNPIHWDHAISQIRKKTRSARLSRGIMGFTGILLILVMLSGNNQSLGILRFLTDLGIGVFRFPMDFVLSTTLHWGIICLLTLVFIKRFLQELGNLGGAIVLVLLMGAVFLPFFKAPAMAAWIPIWGVVLLKALKRYRWTEREQYGYAALALLLSLCWLPLNSNALTEFLNGGSSQLLDTWAVQKWAIHHPQYTSLPSYALVFILLAATTYWIYRRRKKYVKMLTN</sequence>
<organism evidence="2 3">
    <name type="scientific">Algoriphagus aestuariicola</name>
    <dbReference type="NCBI Taxonomy" id="1852016"/>
    <lineage>
        <taxon>Bacteria</taxon>
        <taxon>Pseudomonadati</taxon>
        <taxon>Bacteroidota</taxon>
        <taxon>Cytophagia</taxon>
        <taxon>Cytophagales</taxon>
        <taxon>Cyclobacteriaceae</taxon>
        <taxon>Algoriphagus</taxon>
    </lineage>
</organism>
<feature type="transmembrane region" description="Helical" evidence="1">
    <location>
        <begin position="207"/>
        <end position="225"/>
    </location>
</feature>
<keyword evidence="3" id="KW-1185">Reference proteome</keyword>
<gene>
    <name evidence="2" type="ORF">J0A67_04835</name>
</gene>
<dbReference type="RefSeq" id="WP_206568131.1">
    <property type="nucleotide sequence ID" value="NZ_JAFKCW010000001.1"/>
</dbReference>
<feature type="transmembrane region" description="Helical" evidence="1">
    <location>
        <begin position="396"/>
        <end position="412"/>
    </location>
</feature>
<feature type="transmembrane region" description="Helical" evidence="1">
    <location>
        <begin position="318"/>
        <end position="337"/>
    </location>
</feature>
<feature type="transmembrane region" description="Helical" evidence="1">
    <location>
        <begin position="162"/>
        <end position="186"/>
    </location>
</feature>
<protein>
    <recommendedName>
        <fullName evidence="4">Glycosyltransferase RgtA/B/C/D-like domain-containing protein</fullName>
    </recommendedName>
</protein>
<feature type="transmembrane region" description="Helical" evidence="1">
    <location>
        <begin position="447"/>
        <end position="465"/>
    </location>
</feature>
<evidence type="ECO:0008006" key="4">
    <source>
        <dbReference type="Google" id="ProtNLM"/>
    </source>
</evidence>
<keyword evidence="1" id="KW-0472">Membrane</keyword>
<evidence type="ECO:0000313" key="3">
    <source>
        <dbReference type="Proteomes" id="UP000664698"/>
    </source>
</evidence>
<evidence type="ECO:0000313" key="2">
    <source>
        <dbReference type="EMBL" id="MBN7800173.1"/>
    </source>
</evidence>
<dbReference type="EMBL" id="JAFKCW010000001">
    <property type="protein sequence ID" value="MBN7800173.1"/>
    <property type="molecule type" value="Genomic_DNA"/>
</dbReference>
<keyword evidence="1" id="KW-1133">Transmembrane helix</keyword>
<accession>A0ABS3BLI8</accession>
<feature type="transmembrane region" description="Helical" evidence="1">
    <location>
        <begin position="344"/>
        <end position="361"/>
    </location>
</feature>
<feature type="transmembrane region" description="Helical" evidence="1">
    <location>
        <begin position="86"/>
        <end position="102"/>
    </location>
</feature>
<reference evidence="2 3" key="1">
    <citation type="submission" date="2021-03" db="EMBL/GenBank/DDBJ databases">
        <title>novel species isolated from a fishpond in China.</title>
        <authorList>
            <person name="Lu H."/>
            <person name="Cai Z."/>
        </authorList>
    </citation>
    <scope>NUCLEOTIDE SEQUENCE [LARGE SCALE GENOMIC DNA]</scope>
    <source>
        <strain evidence="2 3">JCM 31546</strain>
    </source>
</reference>
<proteinExistence type="predicted"/>
<feature type="transmembrane region" description="Helical" evidence="1">
    <location>
        <begin position="277"/>
        <end position="298"/>
    </location>
</feature>